<dbReference type="Proteomes" id="UP001516588">
    <property type="component" value="Unassembled WGS sequence"/>
</dbReference>
<evidence type="ECO:0000313" key="2">
    <source>
        <dbReference type="Proteomes" id="UP001516588"/>
    </source>
</evidence>
<organism evidence="1 2">
    <name type="scientific">Gallibacter intestinalis</name>
    <dbReference type="NCBI Taxonomy" id="2779356"/>
    <lineage>
        <taxon>Bacteria</taxon>
        <taxon>Bacillati</taxon>
        <taxon>Bacillota</taxon>
        <taxon>Clostridia</taxon>
        <taxon>Eubacteriales</taxon>
        <taxon>Eubacteriaceae</taxon>
        <taxon>Gallibacter</taxon>
    </lineage>
</organism>
<dbReference type="EMBL" id="JADCKA010000005">
    <property type="protein sequence ID" value="MBE5035439.1"/>
    <property type="molecule type" value="Genomic_DNA"/>
</dbReference>
<gene>
    <name evidence="1" type="ORF">INF20_03975</name>
</gene>
<dbReference type="NCBIfam" id="TIGR01909">
    <property type="entry name" value="C_GCAxxG_C_C"/>
    <property type="match status" value="1"/>
</dbReference>
<sequence length="138" mass="14694">MKTEERKQIAIESRKRGYSCSQAVTCAFKDRYGIDESTLLKISEGFGGGIAGTKGVCGAVTAMVLLAGLENADGNTEKVTSKQDTYKIGSGFMDAFEEKNGSVICSKLKGLDGGEMLRSCNGCIEDAIEIVSKFIGEE</sequence>
<protein>
    <submittedName>
        <fullName evidence="1">C_GCAxxG_C_C family protein</fullName>
    </submittedName>
</protein>
<evidence type="ECO:0000313" key="1">
    <source>
        <dbReference type="EMBL" id="MBE5035439.1"/>
    </source>
</evidence>
<proteinExistence type="predicted"/>
<name>A0ABR9QX39_9FIRM</name>
<dbReference type="Pfam" id="PF09719">
    <property type="entry name" value="C_GCAxxG_C_C"/>
    <property type="match status" value="1"/>
</dbReference>
<accession>A0ABR9QX39</accession>
<dbReference type="RefSeq" id="WP_226385086.1">
    <property type="nucleotide sequence ID" value="NZ_JADCKA010000005.1"/>
</dbReference>
<comment type="caution">
    <text evidence="1">The sequence shown here is derived from an EMBL/GenBank/DDBJ whole genome shotgun (WGS) entry which is preliminary data.</text>
</comment>
<reference evidence="1 2" key="1">
    <citation type="submission" date="2020-10" db="EMBL/GenBank/DDBJ databases">
        <title>ChiBAC.</title>
        <authorList>
            <person name="Zenner C."/>
            <person name="Hitch T.C.A."/>
            <person name="Clavel T."/>
        </authorList>
    </citation>
    <scope>NUCLEOTIDE SEQUENCE [LARGE SCALE GENOMIC DNA]</scope>
    <source>
        <strain evidence="1 2">DSM 108706</strain>
    </source>
</reference>
<keyword evidence="2" id="KW-1185">Reference proteome</keyword>
<dbReference type="InterPro" id="IPR010181">
    <property type="entry name" value="CGCAxxGCC_motif"/>
</dbReference>